<reference evidence="1 2" key="1">
    <citation type="submission" date="2013-03" db="EMBL/GenBank/DDBJ databases">
        <authorList>
            <person name="Linke B."/>
        </authorList>
    </citation>
    <scope>NUCLEOTIDE SEQUENCE [LARGE SCALE GENOMIC DNA]</scope>
    <source>
        <strain evidence="1 2">B13</strain>
    </source>
</reference>
<dbReference type="EMBL" id="HG322950">
    <property type="protein sequence ID" value="CDF84492.1"/>
    <property type="molecule type" value="Genomic_DNA"/>
</dbReference>
<sequence length="251" mass="27532">MTLFRGLFLLCAGVGCCVPSVRADDGGWQVDASTYLWFPKTESRVETPFGMASSTLSARDALDALDAGVMAGISARRGPWSLVGDLFYLDLSFHERTPVGRVFSSIDTRTTLASLAGYGLYSLYEDDRFAIDAGAGLRMMSSDIDVTLQGIARPDQETSVSDTWIDPLLAIRTSAKLGERWRAVLWADGGGFDIDDASDRTWQLSALLVYRISETWSASGGYRDLYVERENQSVPYSLELSGPLLGVSYRF</sequence>
<dbReference type="HOGENOM" id="CLU_077404_0_0_6"/>
<dbReference type="SUPFAM" id="SSF56925">
    <property type="entry name" value="OMPA-like"/>
    <property type="match status" value="1"/>
</dbReference>
<dbReference type="PATRIC" id="fig|1301098.3.peg.3172"/>
<dbReference type="AlphaFoldDB" id="A0A024HJ05"/>
<evidence type="ECO:0000313" key="2">
    <source>
        <dbReference type="Proteomes" id="UP000025241"/>
    </source>
</evidence>
<dbReference type="eggNOG" id="COG3637">
    <property type="taxonomic scope" value="Bacteria"/>
</dbReference>
<dbReference type="KEGG" id="pkc:PKB_3145"/>
<reference evidence="1 2" key="2">
    <citation type="submission" date="2014-05" db="EMBL/GenBank/DDBJ databases">
        <title>Genome sequence of the 3-chlorobenzoate degrading bacterium Pseudomonas knackmussii B13 shows multiple evidence for horizontal gene transfer.</title>
        <authorList>
            <person name="Miyazaki R."/>
            <person name="Bertelli C."/>
            <person name="Falquet L."/>
            <person name="Robinson-Rechavi M."/>
            <person name="Gharib W."/>
            <person name="Roy S."/>
            <person name="Van der Meer J.R."/>
        </authorList>
    </citation>
    <scope>NUCLEOTIDE SEQUENCE [LARGE SCALE GENOMIC DNA]</scope>
    <source>
        <strain evidence="1 2">B13</strain>
    </source>
</reference>
<organism evidence="1 2">
    <name type="scientific">Pseudomonas knackmussii (strain DSM 6978 / CCUG 54928 / LMG 23759 / B13)</name>
    <dbReference type="NCBI Taxonomy" id="1301098"/>
    <lineage>
        <taxon>Bacteria</taxon>
        <taxon>Pseudomonadati</taxon>
        <taxon>Pseudomonadota</taxon>
        <taxon>Gammaproteobacteria</taxon>
        <taxon>Pseudomonadales</taxon>
        <taxon>Pseudomonadaceae</taxon>
        <taxon>Pseudomonas</taxon>
    </lineage>
</organism>
<name>A0A024HJ05_PSEKB</name>
<dbReference type="STRING" id="1301098.PKB_3145"/>
<proteinExistence type="predicted"/>
<gene>
    <name evidence="1" type="ORF">PKB_3145</name>
</gene>
<dbReference type="Proteomes" id="UP000025241">
    <property type="component" value="Chromosome I"/>
</dbReference>
<dbReference type="OrthoDB" id="6101900at2"/>
<evidence type="ECO:0000313" key="1">
    <source>
        <dbReference type="EMBL" id="CDF84492.1"/>
    </source>
</evidence>
<keyword evidence="2" id="KW-1185">Reference proteome</keyword>
<dbReference type="InterPro" id="IPR011250">
    <property type="entry name" value="OMP/PagP_B-barrel"/>
</dbReference>
<accession>A0A024HJ05</accession>
<dbReference type="RefSeq" id="WP_052355302.1">
    <property type="nucleotide sequence ID" value="NZ_HG322950.1"/>
</dbReference>
<dbReference type="PROSITE" id="PS51257">
    <property type="entry name" value="PROKAR_LIPOPROTEIN"/>
    <property type="match status" value="1"/>
</dbReference>
<protein>
    <submittedName>
        <fullName evidence="1">Hypothetical secreted protein</fullName>
    </submittedName>
</protein>